<reference evidence="3 4" key="1">
    <citation type="journal article" date="2018" name="Mol. Biol. Evol.">
        <title>Broad Genomic Sampling Reveals a Smut Pathogenic Ancestry of the Fungal Clade Ustilaginomycotina.</title>
        <authorList>
            <person name="Kijpornyongpan T."/>
            <person name="Mondo S.J."/>
            <person name="Barry K."/>
            <person name="Sandor L."/>
            <person name="Lee J."/>
            <person name="Lipzen A."/>
            <person name="Pangilinan J."/>
            <person name="LaButti K."/>
            <person name="Hainaut M."/>
            <person name="Henrissat B."/>
            <person name="Grigoriev I.V."/>
            <person name="Spatafora J.W."/>
            <person name="Aime M.C."/>
        </authorList>
    </citation>
    <scope>NUCLEOTIDE SEQUENCE [LARGE SCALE GENOMIC DNA]</scope>
    <source>
        <strain evidence="3 4">MCA 4186</strain>
    </source>
</reference>
<dbReference type="AlphaFoldDB" id="A0A316ZBC6"/>
<dbReference type="RefSeq" id="XP_025597844.1">
    <property type="nucleotide sequence ID" value="XM_025742530.1"/>
</dbReference>
<protein>
    <submittedName>
        <fullName evidence="3">DUF1753-domain-containing protein</fullName>
    </submittedName>
</protein>
<keyword evidence="2" id="KW-0812">Transmembrane</keyword>
<dbReference type="GO" id="GO:0070917">
    <property type="term" value="F:inositol phosphoceramide synthase regulator activity"/>
    <property type="evidence" value="ECO:0007669"/>
    <property type="project" value="InterPro"/>
</dbReference>
<name>A0A316ZBC6_9BASI</name>
<accession>A0A316ZBC6</accession>
<feature type="transmembrane region" description="Helical" evidence="2">
    <location>
        <begin position="12"/>
        <end position="37"/>
    </location>
</feature>
<dbReference type="STRING" id="58919.A0A316ZBC6"/>
<dbReference type="Pfam" id="PF08552">
    <property type="entry name" value="Kei1"/>
    <property type="match status" value="1"/>
</dbReference>
<dbReference type="Proteomes" id="UP000245946">
    <property type="component" value="Unassembled WGS sequence"/>
</dbReference>
<proteinExistence type="predicted"/>
<dbReference type="EMBL" id="KZ819294">
    <property type="protein sequence ID" value="PWN97565.1"/>
    <property type="molecule type" value="Genomic_DNA"/>
</dbReference>
<dbReference type="InterPro" id="IPR013862">
    <property type="entry name" value="Kei1"/>
</dbReference>
<feature type="transmembrane region" description="Helical" evidence="2">
    <location>
        <begin position="43"/>
        <end position="72"/>
    </location>
</feature>
<evidence type="ECO:0000313" key="4">
    <source>
        <dbReference type="Proteomes" id="UP000245946"/>
    </source>
</evidence>
<dbReference type="GO" id="GO:0070916">
    <property type="term" value="C:inositol phosphoceramide synthase complex"/>
    <property type="evidence" value="ECO:0007669"/>
    <property type="project" value="TreeGrafter"/>
</dbReference>
<evidence type="ECO:0000256" key="1">
    <source>
        <dbReference type="SAM" id="MobiDB-lite"/>
    </source>
</evidence>
<organism evidence="3 4">
    <name type="scientific">Tilletiopsis washingtonensis</name>
    <dbReference type="NCBI Taxonomy" id="58919"/>
    <lineage>
        <taxon>Eukaryota</taxon>
        <taxon>Fungi</taxon>
        <taxon>Dikarya</taxon>
        <taxon>Basidiomycota</taxon>
        <taxon>Ustilaginomycotina</taxon>
        <taxon>Exobasidiomycetes</taxon>
        <taxon>Entylomatales</taxon>
        <taxon>Entylomatales incertae sedis</taxon>
        <taxon>Tilletiopsis</taxon>
    </lineage>
</organism>
<feature type="transmembrane region" description="Helical" evidence="2">
    <location>
        <begin position="93"/>
        <end position="114"/>
    </location>
</feature>
<evidence type="ECO:0000313" key="3">
    <source>
        <dbReference type="EMBL" id="PWN97565.1"/>
    </source>
</evidence>
<dbReference type="OrthoDB" id="3338076at2759"/>
<dbReference type="GO" id="GO:0006673">
    <property type="term" value="P:inositol phosphoceramide metabolic process"/>
    <property type="evidence" value="ECO:0007669"/>
    <property type="project" value="InterPro"/>
</dbReference>
<evidence type="ECO:0000256" key="2">
    <source>
        <dbReference type="SAM" id="Phobius"/>
    </source>
</evidence>
<keyword evidence="2" id="KW-1133">Transmembrane helix</keyword>
<dbReference type="GeneID" id="37270074"/>
<keyword evidence="4" id="KW-1185">Reference proteome</keyword>
<dbReference type="PANTHER" id="PTHR28077:SF1">
    <property type="entry name" value="INOSITOL PHOSPHORYLCERAMIDE SYNTHASE REGULATORY SUBUNIT KEI1"/>
    <property type="match status" value="1"/>
</dbReference>
<gene>
    <name evidence="3" type="ORF">FA09DRAFT_330252</name>
</gene>
<sequence>MTRLWFRPPAVQLYISSFLGLLDLKTGALIISLFALFNKTAGVFGLLAVFQGGSVAQISLYLYSCASILLFLWALRGIADEDAARTMRYAHAFLADHMLSSAWTLLFGIGWFVYTPHDGGRPQLAPHQAGLMALIEGIEKSYEVPGSIKHHVPLEGEARRKAAQQVWSDERGFSAAVLAGGFMLKVSSTRQTTRGGPKERDRGSEAARKREAGGAARRPCPCGSHARRRPRAVS</sequence>
<feature type="compositionally biased region" description="Basic and acidic residues" evidence="1">
    <location>
        <begin position="196"/>
        <end position="212"/>
    </location>
</feature>
<keyword evidence="2" id="KW-0472">Membrane</keyword>
<dbReference type="GO" id="GO:0000139">
    <property type="term" value="C:Golgi membrane"/>
    <property type="evidence" value="ECO:0007669"/>
    <property type="project" value="TreeGrafter"/>
</dbReference>
<dbReference type="PANTHER" id="PTHR28077">
    <property type="entry name" value="INOSITOL PHOSPHORYLCERAMIDE SYNTHASE REGULATORY SUBUNIT KEI1"/>
    <property type="match status" value="1"/>
</dbReference>
<feature type="compositionally biased region" description="Basic residues" evidence="1">
    <location>
        <begin position="225"/>
        <end position="234"/>
    </location>
</feature>
<feature type="region of interest" description="Disordered" evidence="1">
    <location>
        <begin position="188"/>
        <end position="234"/>
    </location>
</feature>